<dbReference type="EMBL" id="CP016070">
    <property type="protein sequence ID" value="AOW80974.1"/>
    <property type="molecule type" value="Genomic_DNA"/>
</dbReference>
<dbReference type="GO" id="GO:0033178">
    <property type="term" value="C:proton-transporting two-sector ATPase complex, catalytic domain"/>
    <property type="evidence" value="ECO:0007669"/>
    <property type="project" value="InterPro"/>
</dbReference>
<keyword evidence="10" id="KW-0378">Hydrolase</keyword>
<accession>A0A1J1ADU1</accession>
<dbReference type="Pfam" id="PF01991">
    <property type="entry name" value="vATP-synt_E"/>
    <property type="match status" value="1"/>
</dbReference>
<dbReference type="KEGG" id="halh:HTSR_1808"/>
<evidence type="ECO:0000256" key="3">
    <source>
        <dbReference type="ARBA" id="ARBA00022475"/>
    </source>
</evidence>
<evidence type="ECO:0000256" key="6">
    <source>
        <dbReference type="ARBA" id="ARBA00023136"/>
    </source>
</evidence>
<dbReference type="GO" id="GO:0046933">
    <property type="term" value="F:proton-transporting ATP synthase activity, rotational mechanism"/>
    <property type="evidence" value="ECO:0007669"/>
    <property type="project" value="UniProtKB-UniRule"/>
</dbReference>
<evidence type="ECO:0000313" key="11">
    <source>
        <dbReference type="EMBL" id="APE96310.1"/>
    </source>
</evidence>
<keyword evidence="9" id="KW-0175">Coiled coil</keyword>
<dbReference type="GO" id="GO:0016787">
    <property type="term" value="F:hydrolase activity"/>
    <property type="evidence" value="ECO:0007669"/>
    <property type="project" value="UniProtKB-KW"/>
</dbReference>
<comment type="function">
    <text evidence="8">Component of the A-type ATP synthase that produces ATP from ADP in the presence of a proton gradient across the membrane.</text>
</comment>
<evidence type="ECO:0000313" key="13">
    <source>
        <dbReference type="Proteomes" id="UP000186165"/>
    </source>
</evidence>
<reference evidence="13" key="2">
    <citation type="submission" date="2016-08" db="EMBL/GenBank/DDBJ databases">
        <title>Discovery of first anaerobic lithoheterotrophic haloarchae widely represented in hypersaline habitats.</title>
        <authorList>
            <person name="Sorokin D.Y."/>
            <person name="Kublanov I.V."/>
            <person name="Roman P."/>
            <person name="Sinninghe Damste J.S."/>
            <person name="Golyshin P.N."/>
            <person name="Rojo D."/>
            <person name="Ciordia S."/>
            <person name="Mena Md.C."/>
            <person name="Ferrer M."/>
            <person name="Smedile F."/>
            <person name="Messina E."/>
            <person name="La Cono V."/>
            <person name="Yakimov M.M."/>
        </authorList>
    </citation>
    <scope>NUCLEOTIDE SEQUENCE [LARGE SCALE GENOMIC DNA]</scope>
    <source>
        <strain evidence="13">HSR6</strain>
    </source>
</reference>
<keyword evidence="5 8" id="KW-0406">Ion transport</keyword>
<evidence type="ECO:0000256" key="5">
    <source>
        <dbReference type="ARBA" id="ARBA00023065"/>
    </source>
</evidence>
<dbReference type="Gene3D" id="3.30.2320.30">
    <property type="entry name" value="ATP synthase, E subunit, C-terminal"/>
    <property type="match status" value="1"/>
</dbReference>
<organism evidence="10 12">
    <name type="scientific">Halodesulfurarchaeum formicicum</name>
    <dbReference type="NCBI Taxonomy" id="1873524"/>
    <lineage>
        <taxon>Archaea</taxon>
        <taxon>Methanobacteriati</taxon>
        <taxon>Methanobacteriota</taxon>
        <taxon>Stenosarchaea group</taxon>
        <taxon>Halobacteria</taxon>
        <taxon>Halobacteriales</taxon>
        <taxon>Halobacteriaceae</taxon>
        <taxon>Halodesulfurarchaeum</taxon>
    </lineage>
</organism>
<dbReference type="KEGG" id="hhsr:HSR6_1877"/>
<evidence type="ECO:0000313" key="12">
    <source>
        <dbReference type="Proteomes" id="UP000185608"/>
    </source>
</evidence>
<dbReference type="GO" id="GO:0005524">
    <property type="term" value="F:ATP binding"/>
    <property type="evidence" value="ECO:0007669"/>
    <property type="project" value="UniProtKB-UniRule"/>
</dbReference>
<dbReference type="GO" id="GO:0042777">
    <property type="term" value="P:proton motive force-driven plasma membrane ATP synthesis"/>
    <property type="evidence" value="ECO:0007669"/>
    <property type="project" value="UniProtKB-UniRule"/>
</dbReference>
<dbReference type="PATRIC" id="fig|1855411.3.peg.1817"/>
<dbReference type="Proteomes" id="UP000185608">
    <property type="component" value="Chromosome"/>
</dbReference>
<dbReference type="Gene3D" id="1.20.5.620">
    <property type="entry name" value="F1F0 ATP synthase subunit B, membrane domain"/>
    <property type="match status" value="1"/>
</dbReference>
<dbReference type="GO" id="GO:0046961">
    <property type="term" value="F:proton-transporting ATPase activity, rotational mechanism"/>
    <property type="evidence" value="ECO:0007669"/>
    <property type="project" value="InterPro"/>
</dbReference>
<evidence type="ECO:0000313" key="10">
    <source>
        <dbReference type="EMBL" id="AOW80974.1"/>
    </source>
</evidence>
<keyword evidence="2 8" id="KW-0813">Transport</keyword>
<evidence type="ECO:0000256" key="1">
    <source>
        <dbReference type="ARBA" id="ARBA00005901"/>
    </source>
</evidence>
<gene>
    <name evidence="8 10" type="primary">atpE</name>
    <name evidence="11" type="ORF">HSR6_1877</name>
    <name evidence="10" type="ORF">HTSR_1808</name>
</gene>
<keyword evidence="4 8" id="KW-0375">Hydrogen ion transport</keyword>
<evidence type="ECO:0000256" key="4">
    <source>
        <dbReference type="ARBA" id="ARBA00022781"/>
    </source>
</evidence>
<dbReference type="InterPro" id="IPR002842">
    <property type="entry name" value="ATPase_V1_Esu"/>
</dbReference>
<dbReference type="HAMAP" id="MF_00311">
    <property type="entry name" value="ATP_synth_E_arch"/>
    <property type="match status" value="1"/>
</dbReference>
<dbReference type="AlphaFoldDB" id="A0A1D8S6I5"/>
<accession>A0A1D8S6I5</accession>
<sequence>MSLDTVVADIREEAEDQAEQILADAEAEAEAIRAEAETEAAEIHETAEAEAENEIARLREQRLSSAKLEAKQQRLEARRDVLGTVRERVEDAIEDLPEADRRELTEALLADAVTEFDEAAVYCRAEDESLVEDLLEDYDGFELAGETDCLGGVVLEGSDGRIRVDNTFDSTLETVWDEHLKELSDVLFEEQ</sequence>
<evidence type="ECO:0000256" key="8">
    <source>
        <dbReference type="HAMAP-Rule" id="MF_00311"/>
    </source>
</evidence>
<comment type="subcellular location">
    <subcellularLocation>
        <location evidence="8">Cell membrane</location>
        <topology evidence="8">Peripheral membrane protein</topology>
    </subcellularLocation>
</comment>
<dbReference type="InterPro" id="IPR038495">
    <property type="entry name" value="ATPase_E_C"/>
</dbReference>
<keyword evidence="3 8" id="KW-1003">Cell membrane</keyword>
<dbReference type="Proteomes" id="UP000186165">
    <property type="component" value="Chromosome"/>
</dbReference>
<dbReference type="STRING" id="1873524.HSR6_1877"/>
<dbReference type="OrthoDB" id="4691at2157"/>
<keyword evidence="13" id="KW-1185">Reference proteome</keyword>
<comment type="subunit">
    <text evidence="8">Has multiple subunits with at least A(3), B(3), C, D, E, F, H, I and proteolipid K(x).</text>
</comment>
<reference evidence="10 12" key="1">
    <citation type="submission" date="2016-06" db="EMBL/GenBank/DDBJ databases">
        <title>Discovery of anaerobic lithoheterotrophic haloarchaeon capable of sulfur respiration by hydrogen and formate.</title>
        <authorList>
            <person name="Sorokin D.Y."/>
            <person name="Kublanov I.V."/>
            <person name="Roman P."/>
            <person name="Sinninghe Damste J.S."/>
            <person name="Golyshin P.N."/>
            <person name="Rojo D."/>
            <person name="Ciordia S."/>
            <person name="Mena Md.C."/>
            <person name="Ferrer M."/>
            <person name="Smedile F."/>
            <person name="Messina E."/>
            <person name="La Cono V."/>
            <person name="Yakimov M.M."/>
        </authorList>
    </citation>
    <scope>NUCLEOTIDE SEQUENCE [LARGE SCALE GENOMIC DNA]</scope>
    <source>
        <strain evidence="10 12">HTSR1</strain>
    </source>
</reference>
<dbReference type="SUPFAM" id="SSF160527">
    <property type="entry name" value="V-type ATPase subunit E-like"/>
    <property type="match status" value="1"/>
</dbReference>
<feature type="coiled-coil region" evidence="9">
    <location>
        <begin position="8"/>
        <end position="78"/>
    </location>
</feature>
<evidence type="ECO:0000256" key="9">
    <source>
        <dbReference type="SAM" id="Coils"/>
    </source>
</evidence>
<dbReference type="NCBIfam" id="NF002629">
    <property type="entry name" value="PRK02292.1"/>
    <property type="match status" value="1"/>
</dbReference>
<keyword evidence="7 8" id="KW-0066">ATP synthesis</keyword>
<reference evidence="11" key="3">
    <citation type="journal article" date="2017" name="ISME J.">
        <title>Discovery of anaerobic lithoheterotrophic haloarchaea, ubiquitous in hypersaline habitats.</title>
        <authorList>
            <person name="Sorokin D.Y."/>
            <person name="Messina E."/>
            <person name="Smedile F."/>
            <person name="Roman P."/>
            <person name="Damste J.S.S."/>
            <person name="Ciordia S."/>
            <person name="Mena M.C."/>
            <person name="Ferrer M."/>
            <person name="Golyshin P.N."/>
            <person name="Kublanov I.V."/>
            <person name="Samarov N.I."/>
            <person name="Toshchakov S.V."/>
            <person name="La Cono V."/>
            <person name="Yakimov M.M."/>
        </authorList>
    </citation>
    <scope>NUCLEOTIDE SEQUENCE</scope>
    <source>
        <strain evidence="11">HSR6</strain>
    </source>
</reference>
<proteinExistence type="inferred from homology"/>
<dbReference type="EMBL" id="CP016804">
    <property type="protein sequence ID" value="APE96310.1"/>
    <property type="molecule type" value="Genomic_DNA"/>
</dbReference>
<protein>
    <recommendedName>
        <fullName evidence="8">A-type ATP synthase subunit E</fullName>
    </recommendedName>
</protein>
<dbReference type="GO" id="GO:0005886">
    <property type="term" value="C:plasma membrane"/>
    <property type="evidence" value="ECO:0007669"/>
    <property type="project" value="UniProtKB-SubCell"/>
</dbReference>
<dbReference type="GeneID" id="30418410"/>
<evidence type="ECO:0000256" key="7">
    <source>
        <dbReference type="ARBA" id="ARBA00023310"/>
    </source>
</evidence>
<name>A0A1D8S6I5_9EURY</name>
<dbReference type="PANTHER" id="PTHR45715">
    <property type="entry name" value="ATPASE H+-TRANSPORTING V1 SUBUNIT E1A-RELATED"/>
    <property type="match status" value="1"/>
</dbReference>
<evidence type="ECO:0000256" key="2">
    <source>
        <dbReference type="ARBA" id="ARBA00022448"/>
    </source>
</evidence>
<keyword evidence="6 8" id="KW-0472">Membrane</keyword>
<comment type="similarity">
    <text evidence="1 8">Belongs to the V-ATPase E subunit family.</text>
</comment>
<dbReference type="RefSeq" id="WP_070365630.1">
    <property type="nucleotide sequence ID" value="NZ_CP016070.1"/>
</dbReference>